<comment type="caution">
    <text evidence="2">The sequence shown here is derived from an EMBL/GenBank/DDBJ whole genome shotgun (WGS) entry which is preliminary data.</text>
</comment>
<evidence type="ECO:0000313" key="2">
    <source>
        <dbReference type="EMBL" id="GAL68505.1"/>
    </source>
</evidence>
<organism evidence="2 3">
    <name type="scientific">Jejuia pallidilutea</name>
    <dbReference type="NCBI Taxonomy" id="504487"/>
    <lineage>
        <taxon>Bacteria</taxon>
        <taxon>Pseudomonadati</taxon>
        <taxon>Bacteroidota</taxon>
        <taxon>Flavobacteriia</taxon>
        <taxon>Flavobacteriales</taxon>
        <taxon>Flavobacteriaceae</taxon>
        <taxon>Jejuia</taxon>
    </lineage>
</organism>
<protein>
    <submittedName>
        <fullName evidence="2">Uncharacterized protein</fullName>
    </submittedName>
</protein>
<keyword evidence="1" id="KW-1133">Transmembrane helix</keyword>
<proteinExistence type="predicted"/>
<dbReference type="EMBL" id="BBNR01000021">
    <property type="protein sequence ID" value="GAL68505.1"/>
    <property type="molecule type" value="Genomic_DNA"/>
</dbReference>
<accession>A0A090VUV9</accession>
<feature type="transmembrane region" description="Helical" evidence="1">
    <location>
        <begin position="20"/>
        <end position="39"/>
    </location>
</feature>
<evidence type="ECO:0000256" key="1">
    <source>
        <dbReference type="SAM" id="Phobius"/>
    </source>
</evidence>
<evidence type="ECO:0000313" key="3">
    <source>
        <dbReference type="Proteomes" id="UP000029641"/>
    </source>
</evidence>
<dbReference type="AlphaFoldDB" id="A0A090VUV9"/>
<keyword evidence="1" id="KW-0472">Membrane</keyword>
<keyword evidence="1" id="KW-0812">Transmembrane</keyword>
<name>A0A090VUV9_9FLAO</name>
<gene>
    <name evidence="2" type="ORF">JCM19301_1903</name>
</gene>
<reference evidence="2 3" key="1">
    <citation type="journal article" date="2014" name="Genome Announc.">
        <title>Draft Genome Sequence of Marine Flavobacterium Jejuia pallidilutea Strain 11shimoA1 and Pigmentation Mutants.</title>
        <authorList>
            <person name="Takatani N."/>
            <person name="Nakanishi M."/>
            <person name="Meirelles P."/>
            <person name="Mino S."/>
            <person name="Suda W."/>
            <person name="Oshima K."/>
            <person name="Hattori M."/>
            <person name="Ohkuma M."/>
            <person name="Hosokawa M."/>
            <person name="Miyashita K."/>
            <person name="Thompson F.L."/>
            <person name="Niwa A."/>
            <person name="Sawabe T."/>
            <person name="Sawabe T."/>
        </authorList>
    </citation>
    <scope>NUCLEOTIDE SEQUENCE [LARGE SCALE GENOMIC DNA]</scope>
    <source>
        <strain evidence="2 3">JCM 19301</strain>
    </source>
</reference>
<sequence>MTKFPEKAELVYDYAVHWQEIVIVLGWTALFIFLSYSLLKKRDL</sequence>
<dbReference type="Proteomes" id="UP000029641">
    <property type="component" value="Unassembled WGS sequence"/>
</dbReference>